<dbReference type="Pfam" id="PF01032">
    <property type="entry name" value="FecCD"/>
    <property type="match status" value="1"/>
</dbReference>
<feature type="transmembrane region" description="Helical" evidence="8">
    <location>
        <begin position="65"/>
        <end position="86"/>
    </location>
</feature>
<evidence type="ECO:0000256" key="5">
    <source>
        <dbReference type="ARBA" id="ARBA00022692"/>
    </source>
</evidence>
<evidence type="ECO:0000256" key="2">
    <source>
        <dbReference type="ARBA" id="ARBA00007935"/>
    </source>
</evidence>
<dbReference type="CDD" id="cd06550">
    <property type="entry name" value="TM_ABC_iron-siderophores_like"/>
    <property type="match status" value="1"/>
</dbReference>
<keyword evidence="3" id="KW-0813">Transport</keyword>
<keyword evidence="4" id="KW-1003">Cell membrane</keyword>
<feature type="transmembrane region" description="Helical" evidence="8">
    <location>
        <begin position="117"/>
        <end position="141"/>
    </location>
</feature>
<comment type="similarity">
    <text evidence="2">Belongs to the binding-protein-dependent transport system permease family. FecCD subfamily.</text>
</comment>
<feature type="transmembrane region" description="Helical" evidence="8">
    <location>
        <begin position="153"/>
        <end position="173"/>
    </location>
</feature>
<dbReference type="PANTHER" id="PTHR30472:SF29">
    <property type="entry name" value="VITAMIN B12 IMPORT SYSTEM PERMEASE PROTEIN BTUC"/>
    <property type="match status" value="1"/>
</dbReference>
<feature type="transmembrane region" description="Helical" evidence="8">
    <location>
        <begin position="20"/>
        <end position="45"/>
    </location>
</feature>
<dbReference type="PANTHER" id="PTHR30472">
    <property type="entry name" value="FERRIC ENTEROBACTIN TRANSPORT SYSTEM PERMEASE PROTEIN"/>
    <property type="match status" value="1"/>
</dbReference>
<comment type="caution">
    <text evidence="9">The sequence shown here is derived from an EMBL/GenBank/DDBJ whole genome shotgun (WGS) entry which is preliminary data.</text>
</comment>
<keyword evidence="6 8" id="KW-1133">Transmembrane helix</keyword>
<keyword evidence="7 8" id="KW-0472">Membrane</keyword>
<dbReference type="Gene3D" id="1.10.3470.10">
    <property type="entry name" value="ABC transporter involved in vitamin B12 uptake, BtuC"/>
    <property type="match status" value="1"/>
</dbReference>
<evidence type="ECO:0000313" key="9">
    <source>
        <dbReference type="EMBL" id="MBZ6068430.1"/>
    </source>
</evidence>
<dbReference type="Proteomes" id="UP000774958">
    <property type="component" value="Unassembled WGS sequence"/>
</dbReference>
<dbReference type="SUPFAM" id="SSF81345">
    <property type="entry name" value="ABC transporter involved in vitamin B12 uptake, BtuC"/>
    <property type="match status" value="1"/>
</dbReference>
<evidence type="ECO:0000256" key="3">
    <source>
        <dbReference type="ARBA" id="ARBA00022448"/>
    </source>
</evidence>
<feature type="transmembrane region" description="Helical" evidence="8">
    <location>
        <begin position="93"/>
        <end position="111"/>
    </location>
</feature>
<dbReference type="EMBL" id="JAIRBT010000044">
    <property type="protein sequence ID" value="MBZ6068430.1"/>
    <property type="molecule type" value="Genomic_DNA"/>
</dbReference>
<feature type="transmembrane region" description="Helical" evidence="8">
    <location>
        <begin position="185"/>
        <end position="213"/>
    </location>
</feature>
<evidence type="ECO:0000256" key="4">
    <source>
        <dbReference type="ARBA" id="ARBA00022475"/>
    </source>
</evidence>
<feature type="transmembrane region" description="Helical" evidence="8">
    <location>
        <begin position="311"/>
        <end position="330"/>
    </location>
</feature>
<evidence type="ECO:0000313" key="10">
    <source>
        <dbReference type="Proteomes" id="UP000774958"/>
    </source>
</evidence>
<proteinExistence type="inferred from homology"/>
<gene>
    <name evidence="9" type="primary">btuC</name>
    <name evidence="9" type="ORF">LA374_19790</name>
</gene>
<keyword evidence="10" id="KW-1185">Reference proteome</keyword>
<accession>A0ABS7VH04</accession>
<dbReference type="NCBIfam" id="NF003001">
    <property type="entry name" value="PRK03784.1"/>
    <property type="match status" value="1"/>
</dbReference>
<dbReference type="InterPro" id="IPR037294">
    <property type="entry name" value="ABC_BtuC-like"/>
</dbReference>
<protein>
    <submittedName>
        <fullName evidence="9">Vitamin B12 ABC transporter permease BtuC</fullName>
    </submittedName>
</protein>
<comment type="subcellular location">
    <subcellularLocation>
        <location evidence="1">Cell membrane</location>
        <topology evidence="1">Multi-pass membrane protein</topology>
    </subcellularLocation>
</comment>
<evidence type="ECO:0000256" key="7">
    <source>
        <dbReference type="ARBA" id="ARBA00023136"/>
    </source>
</evidence>
<name>A0ABS7VH04_9GAMM</name>
<evidence type="ECO:0000256" key="8">
    <source>
        <dbReference type="SAM" id="Phobius"/>
    </source>
</evidence>
<evidence type="ECO:0000256" key="1">
    <source>
        <dbReference type="ARBA" id="ARBA00004651"/>
    </source>
</evidence>
<sequence length="336" mass="35762">MNLSHHQLQTRQQQRQRGLLLILLLALLIMGGLSLSLGAYGVWPWQEQDPLGQQILWQLRLPRTLLAIGVGAALAMSGATLQVLLYNPVAEPGLLGISSGAGLCAMVAMTLANGGGWILPAWALAVASFAGALLVTALLVGMSRRRRLDTGRLLLFGVAIGILANAAVTWLLYLADDASLRQFMFWLMGSLAFGGSQLFWSLPLLLTGALLLWRRGGAMQLLLLGEDQARLMGLDVVRERTWLILLVCLLTALAVSLAGVIGFVGLVVPHLLRLCGVTHPRHLLPASALGGALLLLMADLLARTTLSSGELPIGVVTATLGAPLFIALLMRRHAAP</sequence>
<keyword evidence="5 8" id="KW-0812">Transmembrane</keyword>
<reference evidence="9 10" key="1">
    <citation type="submission" date="2021-09" db="EMBL/GenBank/DDBJ databases">
        <title>Aeromonas schubertii isolated from Asian sea bass.</title>
        <authorList>
            <person name="Pinpimai K."/>
        </authorList>
    </citation>
    <scope>NUCLEOTIDE SEQUENCE [LARGE SCALE GENOMIC DNA]</scope>
    <source>
        <strain evidence="9 10">CHULA2021a</strain>
    </source>
</reference>
<feature type="transmembrane region" description="Helical" evidence="8">
    <location>
        <begin position="242"/>
        <end position="271"/>
    </location>
</feature>
<evidence type="ECO:0000256" key="6">
    <source>
        <dbReference type="ARBA" id="ARBA00022989"/>
    </source>
</evidence>
<dbReference type="InterPro" id="IPR000522">
    <property type="entry name" value="ABC_transptr_permease_BtuC"/>
</dbReference>
<organism evidence="9 10">
    <name type="scientific">Aeromonas schubertii</name>
    <dbReference type="NCBI Taxonomy" id="652"/>
    <lineage>
        <taxon>Bacteria</taxon>
        <taxon>Pseudomonadati</taxon>
        <taxon>Pseudomonadota</taxon>
        <taxon>Gammaproteobacteria</taxon>
        <taxon>Aeromonadales</taxon>
        <taxon>Aeromonadaceae</taxon>
        <taxon>Aeromonas</taxon>
    </lineage>
</organism>